<reference evidence="1 2" key="1">
    <citation type="submission" date="2020-10" db="EMBL/GenBank/DDBJ databases">
        <title>Identification of Nocardia species via Next-generation sequencing and recognition of intraspecies genetic diversity.</title>
        <authorList>
            <person name="Li P."/>
            <person name="Li P."/>
            <person name="Lu B."/>
        </authorList>
    </citation>
    <scope>NUCLEOTIDE SEQUENCE [LARGE SCALE GENOMIC DNA]</scope>
    <source>
        <strain evidence="1 2">BJ06-0143</strain>
    </source>
</reference>
<name>A0ABS0DI09_9NOCA</name>
<protein>
    <submittedName>
        <fullName evidence="1">Uncharacterized protein</fullName>
    </submittedName>
</protein>
<organism evidence="1 2">
    <name type="scientific">Nocardia higoensis</name>
    <dbReference type="NCBI Taxonomy" id="228599"/>
    <lineage>
        <taxon>Bacteria</taxon>
        <taxon>Bacillati</taxon>
        <taxon>Actinomycetota</taxon>
        <taxon>Actinomycetes</taxon>
        <taxon>Mycobacteriales</taxon>
        <taxon>Nocardiaceae</taxon>
        <taxon>Nocardia</taxon>
    </lineage>
</organism>
<accession>A0ABS0DI09</accession>
<proteinExistence type="predicted"/>
<evidence type="ECO:0000313" key="2">
    <source>
        <dbReference type="Proteomes" id="UP000707731"/>
    </source>
</evidence>
<comment type="caution">
    <text evidence="1">The sequence shown here is derived from an EMBL/GenBank/DDBJ whole genome shotgun (WGS) entry which is preliminary data.</text>
</comment>
<sequence>MKVVALTLDDNQLPDTATVVLTRAEMQFIAKLIGQHSHESANDVVAGGGRALDSLWDGLTGTVFNRFWDGGLDDAIAGRDA</sequence>
<evidence type="ECO:0000313" key="1">
    <source>
        <dbReference type="EMBL" id="MBF6358103.1"/>
    </source>
</evidence>
<gene>
    <name evidence="1" type="ORF">IU449_26770</name>
</gene>
<dbReference type="EMBL" id="JADLQN010000010">
    <property type="protein sequence ID" value="MBF6358103.1"/>
    <property type="molecule type" value="Genomic_DNA"/>
</dbReference>
<dbReference type="Proteomes" id="UP000707731">
    <property type="component" value="Unassembled WGS sequence"/>
</dbReference>
<dbReference type="RefSeq" id="WP_195004942.1">
    <property type="nucleotide sequence ID" value="NZ_JADLQN010000010.1"/>
</dbReference>
<keyword evidence="2" id="KW-1185">Reference proteome</keyword>